<comment type="cofactor">
    <cofactor evidence="12">
        <name>Mg(2+)</name>
        <dbReference type="ChEBI" id="CHEBI:18420"/>
    </cofactor>
    <text evidence="12">Binds 2 magnesium ions per subunit.</text>
</comment>
<dbReference type="GO" id="GO:0004649">
    <property type="term" value="F:poly(ADP-ribose) glycohydrolase activity"/>
    <property type="evidence" value="ECO:0007669"/>
    <property type="project" value="UniProtKB-EC"/>
</dbReference>
<dbReference type="EMBL" id="ML737860">
    <property type="protein sequence ID" value="KAE8358910.1"/>
    <property type="molecule type" value="Genomic_DNA"/>
</dbReference>
<dbReference type="Pfam" id="PF03747">
    <property type="entry name" value="ADP_ribosyl_GH"/>
    <property type="match status" value="1"/>
</dbReference>
<evidence type="ECO:0000256" key="7">
    <source>
        <dbReference type="ARBA" id="ARBA00042722"/>
    </source>
</evidence>
<evidence type="ECO:0000256" key="11">
    <source>
        <dbReference type="ARBA" id="ARBA00049015"/>
    </source>
</evidence>
<protein>
    <recommendedName>
        <fullName evidence="4">ADP-ribosylhydrolase ARH3</fullName>
        <ecNumber evidence="2">3.2.1.143</ecNumber>
    </recommendedName>
    <alternativeName>
        <fullName evidence="5">ADP-ribose glycohydrolase ARH3</fullName>
    </alternativeName>
    <alternativeName>
        <fullName evidence="6">ADP-ribosylhydrolase 3</fullName>
    </alternativeName>
    <alternativeName>
        <fullName evidence="9">O-acetyl-ADP-ribose deacetylase ARH3</fullName>
    </alternativeName>
    <alternativeName>
        <fullName evidence="10">Poly(ADP-ribose) glycohydrolase ARH3</fullName>
    </alternativeName>
    <alternativeName>
        <fullName evidence="8">[Protein ADP-ribosylarginine] hydrolase-like protein 2</fullName>
    </alternativeName>
    <alternativeName>
        <fullName evidence="7">[Protein ADP-ribosylserine] hydrolase</fullName>
    </alternativeName>
</protein>
<dbReference type="InterPro" id="IPR050792">
    <property type="entry name" value="ADP-ribosylglycohydrolase"/>
</dbReference>
<dbReference type="InterPro" id="IPR005502">
    <property type="entry name" value="Ribosyl_crysJ1"/>
</dbReference>
<dbReference type="Proteomes" id="UP000326268">
    <property type="component" value="Unassembled WGS sequence"/>
</dbReference>
<evidence type="ECO:0000256" key="10">
    <source>
        <dbReference type="ARBA" id="ARBA00043193"/>
    </source>
</evidence>
<evidence type="ECO:0000256" key="12">
    <source>
        <dbReference type="PIRSR" id="PIRSR605502-1"/>
    </source>
</evidence>
<organism evidence="13 14">
    <name type="scientific">Aspergillus caelatus</name>
    <dbReference type="NCBI Taxonomy" id="61420"/>
    <lineage>
        <taxon>Eukaryota</taxon>
        <taxon>Fungi</taxon>
        <taxon>Dikarya</taxon>
        <taxon>Ascomycota</taxon>
        <taxon>Pezizomycotina</taxon>
        <taxon>Eurotiomycetes</taxon>
        <taxon>Eurotiomycetidae</taxon>
        <taxon>Eurotiales</taxon>
        <taxon>Aspergillaceae</taxon>
        <taxon>Aspergillus</taxon>
        <taxon>Aspergillus subgen. Circumdati</taxon>
    </lineage>
</organism>
<dbReference type="PANTHER" id="PTHR16222:SF24">
    <property type="entry name" value="ADP-RIBOSYLHYDROLASE ARH3"/>
    <property type="match status" value="1"/>
</dbReference>
<dbReference type="GO" id="GO:0046872">
    <property type="term" value="F:metal ion binding"/>
    <property type="evidence" value="ECO:0007669"/>
    <property type="project" value="UniProtKB-KW"/>
</dbReference>
<dbReference type="EC" id="3.2.1.143" evidence="2"/>
<dbReference type="OrthoDB" id="2021138at2759"/>
<feature type="binding site" evidence="12">
    <location>
        <position position="65"/>
    </location>
    <ligand>
        <name>Mg(2+)</name>
        <dbReference type="ChEBI" id="CHEBI:18420"/>
        <label>1</label>
    </ligand>
</feature>
<dbReference type="RefSeq" id="XP_031921991.1">
    <property type="nucleotide sequence ID" value="XM_032073509.1"/>
</dbReference>
<evidence type="ECO:0000313" key="14">
    <source>
        <dbReference type="Proteomes" id="UP000326268"/>
    </source>
</evidence>
<name>A0A5N6ZRU4_9EURO</name>
<evidence type="ECO:0000256" key="4">
    <source>
        <dbReference type="ARBA" id="ARBA00041057"/>
    </source>
</evidence>
<gene>
    <name evidence="13" type="ORF">BDV27DRAFT_163151</name>
</gene>
<dbReference type="SUPFAM" id="SSF101478">
    <property type="entry name" value="ADP-ribosylglycohydrolase"/>
    <property type="match status" value="1"/>
</dbReference>
<comment type="similarity">
    <text evidence="1">Belongs to the ADP-ribosylglycohydrolase family.</text>
</comment>
<evidence type="ECO:0000256" key="6">
    <source>
        <dbReference type="ARBA" id="ARBA00042471"/>
    </source>
</evidence>
<feature type="binding site" evidence="12">
    <location>
        <position position="68"/>
    </location>
    <ligand>
        <name>Mg(2+)</name>
        <dbReference type="ChEBI" id="CHEBI:18420"/>
        <label>1</label>
    </ligand>
</feature>
<evidence type="ECO:0000256" key="2">
    <source>
        <dbReference type="ARBA" id="ARBA00012255"/>
    </source>
</evidence>
<reference evidence="13 14" key="1">
    <citation type="submission" date="2019-04" db="EMBL/GenBank/DDBJ databases">
        <title>Friends and foes A comparative genomics studyof 23 Aspergillus species from section Flavi.</title>
        <authorList>
            <consortium name="DOE Joint Genome Institute"/>
            <person name="Kjaerbolling I."/>
            <person name="Vesth T."/>
            <person name="Frisvad J.C."/>
            <person name="Nybo J.L."/>
            <person name="Theobald S."/>
            <person name="Kildgaard S."/>
            <person name="Isbrandt T."/>
            <person name="Kuo A."/>
            <person name="Sato A."/>
            <person name="Lyhne E.K."/>
            <person name="Kogle M.E."/>
            <person name="Wiebenga A."/>
            <person name="Kun R.S."/>
            <person name="Lubbers R.J."/>
            <person name="Makela M.R."/>
            <person name="Barry K."/>
            <person name="Chovatia M."/>
            <person name="Clum A."/>
            <person name="Daum C."/>
            <person name="Haridas S."/>
            <person name="He G."/>
            <person name="LaButti K."/>
            <person name="Lipzen A."/>
            <person name="Mondo S."/>
            <person name="Riley R."/>
            <person name="Salamov A."/>
            <person name="Simmons B.A."/>
            <person name="Magnuson J.K."/>
            <person name="Henrissat B."/>
            <person name="Mortensen U.H."/>
            <person name="Larsen T.O."/>
            <person name="Devries R.P."/>
            <person name="Grigoriev I.V."/>
            <person name="Machida M."/>
            <person name="Baker S.E."/>
            <person name="Andersen M.R."/>
        </authorList>
    </citation>
    <scope>NUCLEOTIDE SEQUENCE [LARGE SCALE GENOMIC DNA]</scope>
    <source>
        <strain evidence="13 14">CBS 763.97</strain>
    </source>
</reference>
<comment type="catalytic activity">
    <reaction evidence="11">
        <text>alpha-NAD(+) + H2O = ADP-D-ribose + nicotinamide + H(+)</text>
        <dbReference type="Rhea" id="RHEA:68792"/>
        <dbReference type="ChEBI" id="CHEBI:15377"/>
        <dbReference type="ChEBI" id="CHEBI:15378"/>
        <dbReference type="ChEBI" id="CHEBI:17154"/>
        <dbReference type="ChEBI" id="CHEBI:57967"/>
        <dbReference type="ChEBI" id="CHEBI:77017"/>
    </reaction>
</comment>
<evidence type="ECO:0000256" key="5">
    <source>
        <dbReference type="ARBA" id="ARBA00042398"/>
    </source>
</evidence>
<dbReference type="InterPro" id="IPR036705">
    <property type="entry name" value="Ribosyl_crysJ1_sf"/>
</dbReference>
<keyword evidence="12" id="KW-0479">Metal-binding</keyword>
<dbReference type="PANTHER" id="PTHR16222">
    <property type="entry name" value="ADP-RIBOSYLGLYCOHYDROLASE"/>
    <property type="match status" value="1"/>
</dbReference>
<dbReference type="AlphaFoldDB" id="A0A5N6ZRU4"/>
<evidence type="ECO:0000256" key="8">
    <source>
        <dbReference type="ARBA" id="ARBA00042850"/>
    </source>
</evidence>
<accession>A0A5N6ZRU4</accession>
<dbReference type="GeneID" id="43657955"/>
<keyword evidence="3" id="KW-0378">Hydrolase</keyword>
<evidence type="ECO:0000256" key="9">
    <source>
        <dbReference type="ARBA" id="ARBA00043187"/>
    </source>
</evidence>
<keyword evidence="14" id="KW-1185">Reference proteome</keyword>
<sequence>MFADYSALTQRLCSYKTVSDWQAKSAPEMRSSGWVVDTLEVALWGFFKYDYWAEGALAVANLGGDADTAAAVYGGLAGAFYGVESIPTEWVDGMQNKGFIAEVAGKLSEIVSREVLN</sequence>
<dbReference type="Gene3D" id="1.10.4080.10">
    <property type="entry name" value="ADP-ribosylation/Crystallin J1"/>
    <property type="match status" value="1"/>
</dbReference>
<evidence type="ECO:0000256" key="1">
    <source>
        <dbReference type="ARBA" id="ARBA00010702"/>
    </source>
</evidence>
<keyword evidence="12" id="KW-0460">Magnesium</keyword>
<evidence type="ECO:0000256" key="3">
    <source>
        <dbReference type="ARBA" id="ARBA00022801"/>
    </source>
</evidence>
<feature type="binding site" evidence="12">
    <location>
        <position position="67"/>
    </location>
    <ligand>
        <name>Mg(2+)</name>
        <dbReference type="ChEBI" id="CHEBI:18420"/>
        <label>1</label>
    </ligand>
</feature>
<proteinExistence type="inferred from homology"/>
<evidence type="ECO:0000313" key="13">
    <source>
        <dbReference type="EMBL" id="KAE8358910.1"/>
    </source>
</evidence>